<dbReference type="SUPFAM" id="SSF52540">
    <property type="entry name" value="P-loop containing nucleoside triphosphate hydrolases"/>
    <property type="match status" value="1"/>
</dbReference>
<protein>
    <submittedName>
        <fullName evidence="1">Uncharacterized protein</fullName>
    </submittedName>
</protein>
<gene>
    <name evidence="1" type="ORF">EV657_1372</name>
</gene>
<dbReference type="AlphaFoldDB" id="A0A4R8FDS0"/>
<accession>A0A4R8FDS0</accession>
<dbReference type="Proteomes" id="UP000295484">
    <property type="component" value="Unassembled WGS sequence"/>
</dbReference>
<evidence type="ECO:0000313" key="2">
    <source>
        <dbReference type="Proteomes" id="UP000295484"/>
    </source>
</evidence>
<dbReference type="RefSeq" id="WP_133260339.1">
    <property type="nucleotide sequence ID" value="NZ_SOEB01000037.1"/>
</dbReference>
<evidence type="ECO:0000313" key="1">
    <source>
        <dbReference type="EMBL" id="TDX21615.1"/>
    </source>
</evidence>
<organism evidence="1 2">
    <name type="scientific">Rhodovulum visakhapatnamense</name>
    <dbReference type="NCBI Taxonomy" id="364297"/>
    <lineage>
        <taxon>Bacteria</taxon>
        <taxon>Pseudomonadati</taxon>
        <taxon>Pseudomonadota</taxon>
        <taxon>Alphaproteobacteria</taxon>
        <taxon>Rhodobacterales</taxon>
        <taxon>Paracoccaceae</taxon>
        <taxon>Rhodovulum</taxon>
    </lineage>
</organism>
<proteinExistence type="predicted"/>
<sequence length="102" mass="11556">MSQYPQLYSRIGFVHEYPPLSKDEMQFVLQRQWKKPGFGQDDADFTDARAAAAVVRLTAGNFRLLQRLFMQIERIARINEIAAITEEVVEAAAQTLVIGNAN</sequence>
<reference evidence="1 2" key="1">
    <citation type="submission" date="2019-03" db="EMBL/GenBank/DDBJ databases">
        <title>Genomic Encyclopedia of Type Strains, Phase IV (KMG-IV): sequencing the most valuable type-strain genomes for metagenomic binning, comparative biology and taxonomic classification.</title>
        <authorList>
            <person name="Goeker M."/>
        </authorList>
    </citation>
    <scope>NUCLEOTIDE SEQUENCE [LARGE SCALE GENOMIC DNA]</scope>
    <source>
        <strain evidence="1 2">JA181</strain>
    </source>
</reference>
<name>A0A4R8FDS0_9RHOB</name>
<dbReference type="EMBL" id="SOEB01000037">
    <property type="protein sequence ID" value="TDX21615.1"/>
    <property type="molecule type" value="Genomic_DNA"/>
</dbReference>
<dbReference type="InterPro" id="IPR027417">
    <property type="entry name" value="P-loop_NTPase"/>
</dbReference>
<comment type="caution">
    <text evidence="1">The sequence shown here is derived from an EMBL/GenBank/DDBJ whole genome shotgun (WGS) entry which is preliminary data.</text>
</comment>